<evidence type="ECO:0000259" key="3">
    <source>
        <dbReference type="Pfam" id="PF22936"/>
    </source>
</evidence>
<feature type="compositionally biased region" description="Low complexity" evidence="1">
    <location>
        <begin position="196"/>
        <end position="205"/>
    </location>
</feature>
<name>A0A1U7XPX8_NICSY</name>
<protein>
    <submittedName>
        <fullName evidence="6">Uncharacterized protein LOC104236699</fullName>
    </submittedName>
</protein>
<evidence type="ECO:0000313" key="6">
    <source>
        <dbReference type="RefSeq" id="XP_009788984.1"/>
    </source>
</evidence>
<evidence type="ECO:0000256" key="1">
    <source>
        <dbReference type="SAM" id="MobiDB-lite"/>
    </source>
</evidence>
<dbReference type="Pfam" id="PF22936">
    <property type="entry name" value="Pol_BBD"/>
    <property type="match status" value="1"/>
</dbReference>
<dbReference type="RefSeq" id="XP_009788984.1">
    <property type="nucleotide sequence ID" value="XM_009790682.1"/>
</dbReference>
<evidence type="ECO:0000259" key="2">
    <source>
        <dbReference type="Pfam" id="PF13976"/>
    </source>
</evidence>
<feature type="domain" description="Retrovirus-related Pol polyprotein from transposon TNT 1-94-like beta-barrel" evidence="3">
    <location>
        <begin position="290"/>
        <end position="339"/>
    </location>
</feature>
<dbReference type="InterPro" id="IPR025724">
    <property type="entry name" value="GAG-pre-integrase_dom"/>
</dbReference>
<feature type="compositionally biased region" description="Polar residues" evidence="1">
    <location>
        <begin position="154"/>
        <end position="169"/>
    </location>
</feature>
<reference evidence="5" key="1">
    <citation type="journal article" date="2013" name="Genome Biol.">
        <title>Reference genomes and transcriptomes of Nicotiana sylvestris and Nicotiana tomentosiformis.</title>
        <authorList>
            <person name="Sierro N."/>
            <person name="Battey J.N."/>
            <person name="Ouadi S."/>
            <person name="Bovet L."/>
            <person name="Goepfert S."/>
            <person name="Bakaher N."/>
            <person name="Peitsch M.C."/>
            <person name="Ivanov N.V."/>
        </authorList>
    </citation>
    <scope>NUCLEOTIDE SEQUENCE [LARGE SCALE GENOMIC DNA]</scope>
</reference>
<evidence type="ECO:0000313" key="5">
    <source>
        <dbReference type="Proteomes" id="UP000189701"/>
    </source>
</evidence>
<feature type="domain" description="GAG-pre-integrase" evidence="2">
    <location>
        <begin position="374"/>
        <end position="427"/>
    </location>
</feature>
<feature type="region of interest" description="Disordered" evidence="1">
    <location>
        <begin position="624"/>
        <end position="644"/>
    </location>
</feature>
<dbReference type="PANTHER" id="PTHR47481:SF29">
    <property type="entry name" value="RETROTRANSPOSON GAG DOMAIN-CONTAINING PROTEIN"/>
    <property type="match status" value="1"/>
</dbReference>
<dbReference type="InterPro" id="IPR054722">
    <property type="entry name" value="PolX-like_BBD"/>
</dbReference>
<dbReference type="AlphaFoldDB" id="A0A1U7XPX8"/>
<feature type="compositionally biased region" description="Polar residues" evidence="1">
    <location>
        <begin position="206"/>
        <end position="223"/>
    </location>
</feature>
<dbReference type="PANTHER" id="PTHR47481">
    <property type="match status" value="1"/>
</dbReference>
<feature type="compositionally biased region" description="Low complexity" evidence="1">
    <location>
        <begin position="173"/>
        <end position="189"/>
    </location>
</feature>
<evidence type="ECO:0000259" key="4">
    <source>
        <dbReference type="Pfam" id="PF25597"/>
    </source>
</evidence>
<dbReference type="Pfam" id="PF13976">
    <property type="entry name" value="gag_pre-integrs"/>
    <property type="match status" value="1"/>
</dbReference>
<organism evidence="5 6">
    <name type="scientific">Nicotiana sylvestris</name>
    <name type="common">Wood tobacco</name>
    <name type="synonym">South American tobacco</name>
    <dbReference type="NCBI Taxonomy" id="4096"/>
    <lineage>
        <taxon>Eukaryota</taxon>
        <taxon>Viridiplantae</taxon>
        <taxon>Streptophyta</taxon>
        <taxon>Embryophyta</taxon>
        <taxon>Tracheophyta</taxon>
        <taxon>Spermatophyta</taxon>
        <taxon>Magnoliopsida</taxon>
        <taxon>eudicotyledons</taxon>
        <taxon>Gunneridae</taxon>
        <taxon>Pentapetalae</taxon>
        <taxon>asterids</taxon>
        <taxon>lamiids</taxon>
        <taxon>Solanales</taxon>
        <taxon>Solanaceae</taxon>
        <taxon>Nicotianoideae</taxon>
        <taxon>Nicotianeae</taxon>
        <taxon>Nicotiana</taxon>
    </lineage>
</organism>
<sequence>MTQSSLGLSILPPAVSNIKGFVPVKLTYINYLTWKKVFLTVLKSHNLLSLVDGIVPCLSQDNADYKLWIQCDTIAMSWINAILSPAVLDTLLNYGSIGNPVTDEDLVTQALQGLPPSYHTFVSGLNATGTLPSFIALRPLLLTEEAHIKAATPDDSNSQTALTASTQAKGSYDDPSPYQSSYSRGQNNGRGRGRTNRGYNFRGRGQSNQHSPRSFSPQWPGFQSSFRHPSPMAGVLGCPPFNPSNQCQICFHFNHTALEYKNKFNHSYASNVLPKSFAAISLEEVRPTTWYPDSGASAHMTHDPTVLSSPSSYTGSSQVMVGNGNLLPILSTGTSTIPTSSRPLPLRNFTDTGSFVKDKKTNQVLLHHDNVGSLYPFQVIPSSSSHLALSCDVSSPTIWHQRLGHLGQRSLTALVHRKLIPYVSSFDNNSYACLSATHLINIFPLPVLNFSSPYEMLFGCSPDYNLFKVFGCLCFPFTALGHKNKFEPRSILCLFLGTSTKHKGFKCLDPTTNKVLISRHVKFVKNIFPYLSMFPSNSQAPFLLKDTDFKSPDLDYSPTLFSSQNDITHNLSDNLNATSYKKSSPSMHVLDDNSPTKFSNSKLSEFSSASSPIFSRTVEQDLPSSYTSSNLQEELSPSSHDSFATLSSKSITTSHSHIPHSRGNLITNSHHPILSNISTSPEGILSQSPSNLSLYSPSALSRQISYSNVVPTFSPQPLPTPTRTHKMVTRAMTGSLKPHILPSISACISSSLSEPTSYAQAIKDLRWQRAMSDEYNALIQNNTWTLVPPPPDANIIGNKWVFKIKYCSKELLTGSKQD</sequence>
<feature type="region of interest" description="Disordered" evidence="1">
    <location>
        <begin position="151"/>
        <end position="223"/>
    </location>
</feature>
<proteinExistence type="predicted"/>
<reference evidence="6" key="2">
    <citation type="submission" date="2025-08" db="UniProtKB">
        <authorList>
            <consortium name="RefSeq"/>
        </authorList>
    </citation>
    <scope>IDENTIFICATION</scope>
    <source>
        <tissue evidence="6">Leaf</tissue>
    </source>
</reference>
<feature type="domain" description="Retroviral polymerase SH3-like" evidence="4">
    <location>
        <begin position="472"/>
        <end position="531"/>
    </location>
</feature>
<dbReference type="Proteomes" id="UP000189701">
    <property type="component" value="Unplaced"/>
</dbReference>
<dbReference type="eggNOG" id="KOG0017">
    <property type="taxonomic scope" value="Eukaryota"/>
</dbReference>
<gene>
    <name evidence="6" type="primary">LOC104236699</name>
</gene>
<dbReference type="InterPro" id="IPR057670">
    <property type="entry name" value="SH3_retrovirus"/>
</dbReference>
<accession>A0A1U7XPX8</accession>
<dbReference type="Pfam" id="PF25597">
    <property type="entry name" value="SH3_retrovirus"/>
    <property type="match status" value="1"/>
</dbReference>
<keyword evidence="5" id="KW-1185">Reference proteome</keyword>